<dbReference type="SMART" id="SM00355">
    <property type="entry name" value="ZnF_C2H2"/>
    <property type="match status" value="4"/>
</dbReference>
<dbReference type="InterPro" id="IPR056436">
    <property type="entry name" value="Znf-C2H2_ZIC1-5/GLI1-3-like"/>
</dbReference>
<dbReference type="InterPro" id="IPR041643">
    <property type="entry name" value="Znf_ZIC"/>
</dbReference>
<dbReference type="PANTHER" id="PTHR45718:SF4">
    <property type="entry name" value="TRANSCRIPTIONAL ACTIVATOR CUBITUS INTERRUPTUS"/>
    <property type="match status" value="1"/>
</dbReference>
<dbReference type="Pfam" id="PF18366">
    <property type="entry name" value="zf_ZIC"/>
    <property type="match status" value="1"/>
</dbReference>
<sequence>MKESENFNFSRPIDKAVHDSTYVTTHPVSYAYDNFYNPHDAAGAPVANNRQMLYHPSNSYPSDTAGTKAHGLQVTNFYQSPYEICCNDPCKVAPHATFQSGRAISSEGFVQASSEDSYQDNGYVSAQFDSNGKPISSNSNISMGYHQAPTALNFHSFHSFPPNKFYSPPQSMNDFYTFIRPQQIHQQLGMCQSDYVCKWMYPANKQQLGKSTVPNEAPEVTEEPCNRVFVTLLDLVTHISLNHIGGSEQIDHTCYWQNCSRGKKSFKAKYKLVNHTRVHTGERPFSCPFPGCGKMFARSENLKIHKRIHTGERPFTCTFPGCDRRFANSSDRKKHSHVHTSDKPYTCKIKGCDKNYTHPSSLRKHMRLHEAQGDVIHHQIDAECEKIDASNIPSSDSNNNIKRFCHSVSPGNLNTNSNITHIATSSMTSAPVSLTNFNSNLNQKSPKENMLYRPDGGDQNSYEIGKTAVTKMYTEPGVRAGNGLFTEVLNTPLHAYSANDWYIYQTQRLGGMPTPPSEDRSQSNIATLCYKTSMRTEEIRNTTLPYYYSDPYAVNE</sequence>
<evidence type="ECO:0000256" key="8">
    <source>
        <dbReference type="ARBA" id="ARBA00023125"/>
    </source>
</evidence>
<protein>
    <submittedName>
        <fullName evidence="12">Zinc finger protein Macho-1</fullName>
    </submittedName>
</protein>
<evidence type="ECO:0000256" key="3">
    <source>
        <dbReference type="ARBA" id="ARBA00022473"/>
    </source>
</evidence>
<evidence type="ECO:0000256" key="7">
    <source>
        <dbReference type="ARBA" id="ARBA00022833"/>
    </source>
</evidence>
<evidence type="ECO:0000259" key="11">
    <source>
        <dbReference type="PROSITE" id="PS50157"/>
    </source>
</evidence>
<comment type="similarity">
    <text evidence="2">Belongs to the GLI C2H2-type zinc-finger protein family.</text>
</comment>
<evidence type="ECO:0000313" key="12">
    <source>
        <dbReference type="EMBL" id="BAB19958.1"/>
    </source>
</evidence>
<evidence type="ECO:0000256" key="10">
    <source>
        <dbReference type="PROSITE-ProRule" id="PRU00042"/>
    </source>
</evidence>
<evidence type="ECO:0000256" key="5">
    <source>
        <dbReference type="ARBA" id="ARBA00022737"/>
    </source>
</evidence>
<dbReference type="AlphaFoldDB" id="Q9GRA5"/>
<dbReference type="PROSITE" id="PS50157">
    <property type="entry name" value="ZINC_FINGER_C2H2_2"/>
    <property type="match status" value="4"/>
</dbReference>
<evidence type="ECO:0000256" key="9">
    <source>
        <dbReference type="ARBA" id="ARBA00023242"/>
    </source>
</evidence>
<dbReference type="FunFam" id="3.30.160.60:FF:000035">
    <property type="entry name" value="Zinc finger protein ZIC 1"/>
    <property type="match status" value="1"/>
</dbReference>
<feature type="domain" description="C2H2-type" evidence="11">
    <location>
        <begin position="257"/>
        <end position="284"/>
    </location>
</feature>
<feature type="domain" description="C2H2-type" evidence="11">
    <location>
        <begin position="285"/>
        <end position="314"/>
    </location>
</feature>
<dbReference type="InterPro" id="IPR013087">
    <property type="entry name" value="Znf_C2H2_type"/>
</dbReference>
<dbReference type="PANTHER" id="PTHR45718">
    <property type="entry name" value="TRANSCRIPTIONAL ACTIVATOR CUBITUS INTERRUPTUS"/>
    <property type="match status" value="1"/>
</dbReference>
<gene>
    <name evidence="12" type="primary">macho-1</name>
</gene>
<dbReference type="SUPFAM" id="SSF57667">
    <property type="entry name" value="beta-beta-alpha zinc fingers"/>
    <property type="match status" value="2"/>
</dbReference>
<dbReference type="GO" id="GO:0000981">
    <property type="term" value="F:DNA-binding transcription factor activity, RNA polymerase II-specific"/>
    <property type="evidence" value="ECO:0007669"/>
    <property type="project" value="TreeGrafter"/>
</dbReference>
<keyword evidence="9" id="KW-0539">Nucleus</keyword>
<evidence type="ECO:0000256" key="6">
    <source>
        <dbReference type="ARBA" id="ARBA00022771"/>
    </source>
</evidence>
<dbReference type="FunFam" id="3.30.160.60:FF:000039">
    <property type="entry name" value="Zinc finger protein ZIC 1"/>
    <property type="match status" value="1"/>
</dbReference>
<dbReference type="GO" id="GO:0000978">
    <property type="term" value="F:RNA polymerase II cis-regulatory region sequence-specific DNA binding"/>
    <property type="evidence" value="ECO:0007669"/>
    <property type="project" value="TreeGrafter"/>
</dbReference>
<dbReference type="GO" id="GO:0008270">
    <property type="term" value="F:zinc ion binding"/>
    <property type="evidence" value="ECO:0007669"/>
    <property type="project" value="UniProtKB-KW"/>
</dbReference>
<evidence type="ECO:0000256" key="1">
    <source>
        <dbReference type="ARBA" id="ARBA00004123"/>
    </source>
</evidence>
<feature type="domain" description="C2H2-type" evidence="11">
    <location>
        <begin position="315"/>
        <end position="344"/>
    </location>
</feature>
<keyword evidence="4" id="KW-0479">Metal-binding</keyword>
<dbReference type="GO" id="GO:0005634">
    <property type="term" value="C:nucleus"/>
    <property type="evidence" value="ECO:0007669"/>
    <property type="project" value="UniProtKB-SubCell"/>
</dbReference>
<keyword evidence="5" id="KW-0677">Repeat</keyword>
<evidence type="ECO:0000256" key="4">
    <source>
        <dbReference type="ARBA" id="ARBA00022723"/>
    </source>
</evidence>
<keyword evidence="8" id="KW-0238">DNA-binding</keyword>
<accession>Q9GRA5</accession>
<dbReference type="Pfam" id="PF00096">
    <property type="entry name" value="zf-C2H2"/>
    <property type="match status" value="2"/>
</dbReference>
<reference evidence="12" key="1">
    <citation type="journal article" date="2001" name="Nature">
        <title>macho-1 encodes a localized mRNA in ascidian eggs that specifies muscle fate during embryogenesis.</title>
        <authorList>
            <person name="Nishida H."/>
            <person name="Sawada K."/>
        </authorList>
    </citation>
    <scope>NUCLEOTIDE SEQUENCE</scope>
</reference>
<dbReference type="FunFam" id="3.30.160.60:FF:000041">
    <property type="entry name" value="Zinc finger protein ZIC 1"/>
    <property type="match status" value="1"/>
</dbReference>
<dbReference type="PROSITE" id="PS00028">
    <property type="entry name" value="ZINC_FINGER_C2H2_1"/>
    <property type="match status" value="3"/>
</dbReference>
<proteinExistence type="evidence at transcript level"/>
<dbReference type="InterPro" id="IPR043359">
    <property type="entry name" value="GLI-like"/>
</dbReference>
<keyword evidence="7" id="KW-0862">Zinc</keyword>
<dbReference type="EMBL" id="AB045124">
    <property type="protein sequence ID" value="BAB19958.1"/>
    <property type="molecule type" value="mRNA"/>
</dbReference>
<feature type="domain" description="C2H2-type" evidence="11">
    <location>
        <begin position="345"/>
        <end position="374"/>
    </location>
</feature>
<keyword evidence="3" id="KW-0217">Developmental protein</keyword>
<dbReference type="Gene3D" id="3.30.160.60">
    <property type="entry name" value="Classic Zinc Finger"/>
    <property type="match status" value="4"/>
</dbReference>
<evidence type="ECO:0000256" key="2">
    <source>
        <dbReference type="ARBA" id="ARBA00010831"/>
    </source>
</evidence>
<dbReference type="Pfam" id="PF23561">
    <property type="entry name" value="zf-C2H2_15"/>
    <property type="match status" value="1"/>
</dbReference>
<dbReference type="InterPro" id="IPR036236">
    <property type="entry name" value="Znf_C2H2_sf"/>
</dbReference>
<organism evidence="12">
    <name type="scientific">Halocynthia roretzi</name>
    <name type="common">Sea squirt</name>
    <name type="synonym">Cynthia roretzi</name>
    <dbReference type="NCBI Taxonomy" id="7729"/>
    <lineage>
        <taxon>Eukaryota</taxon>
        <taxon>Metazoa</taxon>
        <taxon>Chordata</taxon>
        <taxon>Tunicata</taxon>
        <taxon>Ascidiacea</taxon>
        <taxon>Stolidobranchia</taxon>
        <taxon>Pyuridae</taxon>
        <taxon>Halocynthia</taxon>
    </lineage>
</organism>
<comment type="subcellular location">
    <subcellularLocation>
        <location evidence="1">Nucleus</location>
    </subcellularLocation>
</comment>
<dbReference type="FunFam" id="3.30.160.60:FF:000031">
    <property type="entry name" value="GLI family zinc finger 3"/>
    <property type="match status" value="1"/>
</dbReference>
<keyword evidence="6 10" id="KW-0863">Zinc-finger</keyword>
<name>Q9GRA5_HALRO</name>